<feature type="compositionally biased region" description="Acidic residues" evidence="1">
    <location>
        <begin position="751"/>
        <end position="765"/>
    </location>
</feature>
<feature type="compositionally biased region" description="Polar residues" evidence="1">
    <location>
        <begin position="458"/>
        <end position="473"/>
    </location>
</feature>
<evidence type="ECO:0000256" key="1">
    <source>
        <dbReference type="SAM" id="MobiDB-lite"/>
    </source>
</evidence>
<feature type="compositionally biased region" description="Basic residues" evidence="1">
    <location>
        <begin position="474"/>
        <end position="485"/>
    </location>
</feature>
<protein>
    <submittedName>
        <fullName evidence="2">Uncharacterized protein</fullName>
    </submittedName>
</protein>
<feature type="compositionally biased region" description="Polar residues" evidence="1">
    <location>
        <begin position="229"/>
        <end position="238"/>
    </location>
</feature>
<dbReference type="OrthoDB" id="5244622at2759"/>
<sequence length="765" mass="83602">MSAADSTENHCNTLALTMTPPFDTSHPVHPSMDQQAHNSGQGRASFYGGNHFPPQSAPRDLETDFRYKIGQLETELQHARTQLAESKAINDFLLGNSLKGNQATGSNVNGLKAEIAVLKQQNLTLATKLTSAKLALHRVEARLTFAKSTIRQGHENIAKQLVRLSGKRSSSSDSSKSSPFTPKAPSSVPSGHPSDSCKPQEHIDSLLGIGSSQEVISPEKTLVTGELTPPSQSNTENSYPFHHLTPEKTSKECLELEVLRHKVAEGPKLAKRPELPSVAVLNQPMRVSQKHQYIHYNFAEDIKASGTTPAAQSQLGLEPAPLIDFGPAIGVTVDAVSPPTYASESARDFGPGHGSKDSLETSPAAETPNPQQNPESGNFALASRGGLDVSAWNNLPIVSQSENLERELDGKPTTEAVRIGHGTSAWNDFADENGFKAIARGIQPPPPEDRPPPYAISPFTSNNDTQEFSTTPRQSRRSREARHHNQPKDVVFDSPIEQQQARYIHQRVAGHSDLFDPAFFTNGLLYNPPAGALKFCRAVTIDNIPVGIRLAEVLGSITTGPLISAHLLDTRPITQSMTVYLVFLEEDSAITLVKAQSTSPLVFYNRPARVQRVLSSTPPLPPLLHYGIFSEGWTRCVAITNVPKNFTPELCKSIISCPQLKRDWIVDVKMRAKDAAIVIHFETIEAAEWAFQRLRRTDMLEGSTVCFARDPCDGGFAEIEVGLEEKSIAEAEAEASAKERHPENMNKLEEGEWEDCEDSEAVESD</sequence>
<evidence type="ECO:0000313" key="3">
    <source>
        <dbReference type="Proteomes" id="UP000250140"/>
    </source>
</evidence>
<name>A0A8E2EVA9_9PEZI</name>
<feature type="region of interest" description="Disordered" evidence="1">
    <location>
        <begin position="438"/>
        <end position="488"/>
    </location>
</feature>
<feature type="compositionally biased region" description="Basic and acidic residues" evidence="1">
    <location>
        <begin position="731"/>
        <end position="750"/>
    </location>
</feature>
<dbReference type="EMBL" id="KV750393">
    <property type="protein sequence ID" value="OCL04963.1"/>
    <property type="molecule type" value="Genomic_DNA"/>
</dbReference>
<feature type="compositionally biased region" description="Polar residues" evidence="1">
    <location>
        <begin position="32"/>
        <end position="42"/>
    </location>
</feature>
<feature type="region of interest" description="Disordered" evidence="1">
    <location>
        <begin position="162"/>
        <end position="202"/>
    </location>
</feature>
<feature type="region of interest" description="Disordered" evidence="1">
    <location>
        <begin position="27"/>
        <end position="59"/>
    </location>
</feature>
<reference evidence="2 3" key="1">
    <citation type="journal article" date="2016" name="Nat. Commun.">
        <title>Ectomycorrhizal ecology is imprinted in the genome of the dominant symbiotic fungus Cenococcum geophilum.</title>
        <authorList>
            <consortium name="DOE Joint Genome Institute"/>
            <person name="Peter M."/>
            <person name="Kohler A."/>
            <person name="Ohm R.A."/>
            <person name="Kuo A."/>
            <person name="Krutzmann J."/>
            <person name="Morin E."/>
            <person name="Arend M."/>
            <person name="Barry K.W."/>
            <person name="Binder M."/>
            <person name="Choi C."/>
            <person name="Clum A."/>
            <person name="Copeland A."/>
            <person name="Grisel N."/>
            <person name="Haridas S."/>
            <person name="Kipfer T."/>
            <person name="LaButti K."/>
            <person name="Lindquist E."/>
            <person name="Lipzen A."/>
            <person name="Maire R."/>
            <person name="Meier B."/>
            <person name="Mihaltcheva S."/>
            <person name="Molinier V."/>
            <person name="Murat C."/>
            <person name="Poggeler S."/>
            <person name="Quandt C.A."/>
            <person name="Sperisen C."/>
            <person name="Tritt A."/>
            <person name="Tisserant E."/>
            <person name="Crous P.W."/>
            <person name="Henrissat B."/>
            <person name="Nehls U."/>
            <person name="Egli S."/>
            <person name="Spatafora J.W."/>
            <person name="Grigoriev I.V."/>
            <person name="Martin F.M."/>
        </authorList>
    </citation>
    <scope>NUCLEOTIDE SEQUENCE [LARGE SCALE GENOMIC DNA]</scope>
    <source>
        <strain evidence="2 3">CBS 207.34</strain>
    </source>
</reference>
<organism evidence="2 3">
    <name type="scientific">Glonium stellatum</name>
    <dbReference type="NCBI Taxonomy" id="574774"/>
    <lineage>
        <taxon>Eukaryota</taxon>
        <taxon>Fungi</taxon>
        <taxon>Dikarya</taxon>
        <taxon>Ascomycota</taxon>
        <taxon>Pezizomycotina</taxon>
        <taxon>Dothideomycetes</taxon>
        <taxon>Pleosporomycetidae</taxon>
        <taxon>Gloniales</taxon>
        <taxon>Gloniaceae</taxon>
        <taxon>Glonium</taxon>
    </lineage>
</organism>
<feature type="region of interest" description="Disordered" evidence="1">
    <location>
        <begin position="223"/>
        <end position="244"/>
    </location>
</feature>
<keyword evidence="3" id="KW-1185">Reference proteome</keyword>
<accession>A0A8E2EVA9</accession>
<feature type="region of interest" description="Disordered" evidence="1">
    <location>
        <begin position="731"/>
        <end position="765"/>
    </location>
</feature>
<gene>
    <name evidence="2" type="ORF">AOQ84DRAFT_356153</name>
</gene>
<evidence type="ECO:0000313" key="2">
    <source>
        <dbReference type="EMBL" id="OCL04963.1"/>
    </source>
</evidence>
<dbReference type="AlphaFoldDB" id="A0A8E2EVA9"/>
<dbReference type="Proteomes" id="UP000250140">
    <property type="component" value="Unassembled WGS sequence"/>
</dbReference>
<proteinExistence type="predicted"/>
<feature type="region of interest" description="Disordered" evidence="1">
    <location>
        <begin position="341"/>
        <end position="382"/>
    </location>
</feature>
<feature type="compositionally biased region" description="Low complexity" evidence="1">
    <location>
        <begin position="167"/>
        <end position="178"/>
    </location>
</feature>